<dbReference type="Pfam" id="PF03976">
    <property type="entry name" value="PPK2"/>
    <property type="match status" value="2"/>
</dbReference>
<dbReference type="Gene3D" id="3.40.50.300">
    <property type="entry name" value="P-loop containing nucleotide triphosphate hydrolases"/>
    <property type="match status" value="2"/>
</dbReference>
<dbReference type="RefSeq" id="WP_091792377.1">
    <property type="nucleotide sequence ID" value="NZ_FNAF01000017.1"/>
</dbReference>
<dbReference type="PANTHER" id="PTHR34383:SF3">
    <property type="entry name" value="POLYPHOSPHATE:AMP PHOSPHOTRANSFERASE"/>
    <property type="match status" value="1"/>
</dbReference>
<accession>A0A1G6ZZB7</accession>
<dbReference type="PANTHER" id="PTHR34383">
    <property type="entry name" value="POLYPHOSPHATE:AMP PHOSPHOTRANSFERASE-RELATED"/>
    <property type="match status" value="1"/>
</dbReference>
<dbReference type="STRING" id="2741.SAMN04489866_1178"/>
<dbReference type="GO" id="GO:0016301">
    <property type="term" value="F:kinase activity"/>
    <property type="evidence" value="ECO:0007669"/>
    <property type="project" value="UniProtKB-KW"/>
</dbReference>
<keyword evidence="3" id="KW-0418">Kinase</keyword>
<organism evidence="3 4">
    <name type="scientific">Peptococcus niger</name>
    <dbReference type="NCBI Taxonomy" id="2741"/>
    <lineage>
        <taxon>Bacteria</taxon>
        <taxon>Bacillati</taxon>
        <taxon>Bacillota</taxon>
        <taxon>Clostridia</taxon>
        <taxon>Eubacteriales</taxon>
        <taxon>Peptococcaceae</taxon>
        <taxon>Peptococcus</taxon>
    </lineage>
</organism>
<dbReference type="OrthoDB" id="9775224at2"/>
<reference evidence="3 4" key="1">
    <citation type="submission" date="2016-10" db="EMBL/GenBank/DDBJ databases">
        <authorList>
            <person name="de Groot N.N."/>
        </authorList>
    </citation>
    <scope>NUCLEOTIDE SEQUENCE [LARGE SCALE GENOMIC DNA]</scope>
    <source>
        <strain evidence="3 4">DSM 20475</strain>
    </source>
</reference>
<dbReference type="InterPro" id="IPR022488">
    <property type="entry name" value="PPK2-related"/>
</dbReference>
<name>A0A1G6ZZB7_PEPNI</name>
<dbReference type="InterPro" id="IPR027417">
    <property type="entry name" value="P-loop_NTPase"/>
</dbReference>
<feature type="domain" description="Polyphosphate kinase-2-related" evidence="2">
    <location>
        <begin position="19"/>
        <end position="234"/>
    </location>
</feature>
<dbReference type="AlphaFoldDB" id="A0A1G6ZZB7"/>
<dbReference type="SUPFAM" id="SSF52540">
    <property type="entry name" value="P-loop containing nucleoside triphosphate hydrolases"/>
    <property type="match status" value="2"/>
</dbReference>
<evidence type="ECO:0000313" key="4">
    <source>
        <dbReference type="Proteomes" id="UP000198995"/>
    </source>
</evidence>
<evidence type="ECO:0000256" key="1">
    <source>
        <dbReference type="SAM" id="MobiDB-lite"/>
    </source>
</evidence>
<keyword evidence="4" id="KW-1185">Reference proteome</keyword>
<sequence>MRMTDLQPVDPAKVVPADATLEALGARLAVLQRALAKSGRSALIVIDGWECAGKGKLLSRLVRDLDPRYFRVELFEAPTSRERAHTFLWRYMRAAPAAGELVIFDRSQYYEVLRAWHEQAAVMDRYVADIRFFEDLLTADGTLVLKFFLHLDRKDLSKRVAKRRRALVAEGDAAAQTELVANALPLAYYKDHAAHYRRVLLATEGAAPWHVLDTSRQKQAALVAMTLTIRALEAHLAAPAPGNDPLAPYKAPPLRPQKPRDKGDLSALQEELGDLLLEIYRRKIPVVVVFEGTDTAGKGGTIRRLTRRMDPRGYHVATVAAPTAYDLAHHYLWRFYRDFPEKGHLTIFDRSYYGRVLVERIEDLTPTARIDQAYDEIVAMEESLLRGKVLVLKFLLVIDKETQNERLIARAKDPAKRYKLTDEDWRNHDKYDAYAAAMAEMVARTGKAVPWQVVDANSKPEARRYVLTAVRDALRQALEEADACRCD</sequence>
<keyword evidence="3" id="KW-0808">Transferase</keyword>
<feature type="region of interest" description="Disordered" evidence="1">
    <location>
        <begin position="242"/>
        <end position="264"/>
    </location>
</feature>
<dbReference type="Proteomes" id="UP000198995">
    <property type="component" value="Unassembled WGS sequence"/>
</dbReference>
<protein>
    <submittedName>
        <fullName evidence="3">Polyphosphate kinase 2, PPK2 family</fullName>
    </submittedName>
</protein>
<evidence type="ECO:0000313" key="3">
    <source>
        <dbReference type="EMBL" id="SDE07899.1"/>
    </source>
</evidence>
<proteinExistence type="predicted"/>
<gene>
    <name evidence="3" type="ORF">SAMN04489866_1178</name>
</gene>
<dbReference type="EMBL" id="FNAF01000017">
    <property type="protein sequence ID" value="SDE07899.1"/>
    <property type="molecule type" value="Genomic_DNA"/>
</dbReference>
<evidence type="ECO:0000259" key="2">
    <source>
        <dbReference type="Pfam" id="PF03976"/>
    </source>
</evidence>
<feature type="domain" description="Polyphosphate kinase-2-related" evidence="2">
    <location>
        <begin position="259"/>
        <end position="477"/>
    </location>
</feature>